<feature type="compositionally biased region" description="Low complexity" evidence="1">
    <location>
        <begin position="160"/>
        <end position="171"/>
    </location>
</feature>
<feature type="compositionally biased region" description="Basic and acidic residues" evidence="1">
    <location>
        <begin position="483"/>
        <end position="494"/>
    </location>
</feature>
<evidence type="ECO:0000313" key="3">
    <source>
        <dbReference type="Proteomes" id="UP001642482"/>
    </source>
</evidence>
<feature type="compositionally biased region" description="Polar residues" evidence="1">
    <location>
        <begin position="421"/>
        <end position="442"/>
    </location>
</feature>
<feature type="region of interest" description="Disordered" evidence="1">
    <location>
        <begin position="45"/>
        <end position="64"/>
    </location>
</feature>
<evidence type="ECO:0000313" key="2">
    <source>
        <dbReference type="EMBL" id="CAK7238273.1"/>
    </source>
</evidence>
<organism evidence="2 3">
    <name type="scientific">Sporothrix eucalyptigena</name>
    <dbReference type="NCBI Taxonomy" id="1812306"/>
    <lineage>
        <taxon>Eukaryota</taxon>
        <taxon>Fungi</taxon>
        <taxon>Dikarya</taxon>
        <taxon>Ascomycota</taxon>
        <taxon>Pezizomycotina</taxon>
        <taxon>Sordariomycetes</taxon>
        <taxon>Sordariomycetidae</taxon>
        <taxon>Ophiostomatales</taxon>
        <taxon>Ophiostomataceae</taxon>
        <taxon>Sporothrix</taxon>
    </lineage>
</organism>
<evidence type="ECO:0008006" key="4">
    <source>
        <dbReference type="Google" id="ProtNLM"/>
    </source>
</evidence>
<sequence length="674" mass="72220">MALDLPAVAYGTPEANIAAARQHVQTLSARDREALLRALLEQYEHPQTSLQGPPPVTSLSSRSSSATSTASISAFATSSFGCPPLKEEVEEEPALSPPPLRASTTTSTTTTASSSTSTATSSRWTAPSSTPAHRLRSQSFSISNPQPLRSSFSASHLQQSFSHGRSRSMSSTMDEDIPQPLRIPAEKKTLPKPTLTIDTEVAAAATSTTIQQQQKPFTYWCTACGEKLHGRTAWVQHDVACRGNERRLAREGRISGSHGCGGRTQRAWACGFCAAFLGSLERYQSHVAGHFERGRTLAHWHFANVIYGLLHQPAVHKPWKRLWAARAAALPSHLRPKATWSPGCCLLGREESDTQIPLQEALEFFDQNFDSASTLALQADALAIYISVPIDDDAQKSQQKLVVIETKTKSKEQAVPAASAQIMTATQQPESLPSPATSTTNLLPAPISKTSPPAPTGSAQTKDTPLPALPNLSTAPAAVTPESTKKDSKRESKVSPRKPLFFFKSRSPPSSPESTVEKTTAVKGEAPPRQVIRKSPSSGTKLSKPRPVAPSSHASVSAPSIPHTTSTTTIITATRARARHTTPSRRNNWADRPLPPLIMDDFSLTPARSSSTAPPIYSRMATGHASDQPPSPPPKPGAHRATASSDSRGDWNSIATTIVEDIMAPVNALHITVG</sequence>
<feature type="compositionally biased region" description="Low complexity" evidence="1">
    <location>
        <begin position="505"/>
        <end position="514"/>
    </location>
</feature>
<gene>
    <name evidence="2" type="ORF">SEUCBS140593_010499</name>
</gene>
<name>A0ABP0D1J0_9PEZI</name>
<reference evidence="2 3" key="1">
    <citation type="submission" date="2024-01" db="EMBL/GenBank/DDBJ databases">
        <authorList>
            <person name="Allen C."/>
            <person name="Tagirdzhanova G."/>
        </authorList>
    </citation>
    <scope>NUCLEOTIDE SEQUENCE [LARGE SCALE GENOMIC DNA]</scope>
</reference>
<proteinExistence type="predicted"/>
<feature type="region of interest" description="Disordered" evidence="1">
    <location>
        <begin position="605"/>
        <end position="649"/>
    </location>
</feature>
<dbReference type="Proteomes" id="UP001642482">
    <property type="component" value="Unassembled WGS sequence"/>
</dbReference>
<feature type="region of interest" description="Disordered" evidence="1">
    <location>
        <begin position="408"/>
        <end position="565"/>
    </location>
</feature>
<feature type="compositionally biased region" description="Polar residues" evidence="1">
    <location>
        <begin position="137"/>
        <end position="159"/>
    </location>
</feature>
<feature type="compositionally biased region" description="Low complexity" evidence="1">
    <location>
        <begin position="545"/>
        <end position="565"/>
    </location>
</feature>
<keyword evidence="3" id="KW-1185">Reference proteome</keyword>
<comment type="caution">
    <text evidence="2">The sequence shown here is derived from an EMBL/GenBank/DDBJ whole genome shotgun (WGS) entry which is preliminary data.</text>
</comment>
<dbReference type="EMBL" id="CAWUHD010000225">
    <property type="protein sequence ID" value="CAK7238273.1"/>
    <property type="molecule type" value="Genomic_DNA"/>
</dbReference>
<evidence type="ECO:0000256" key="1">
    <source>
        <dbReference type="SAM" id="MobiDB-lite"/>
    </source>
</evidence>
<feature type="region of interest" description="Disordered" evidence="1">
    <location>
        <begin position="81"/>
        <end position="187"/>
    </location>
</feature>
<feature type="compositionally biased region" description="Low complexity" evidence="1">
    <location>
        <begin position="101"/>
        <end position="132"/>
    </location>
</feature>
<accession>A0ABP0D1J0</accession>
<protein>
    <recommendedName>
        <fullName evidence="4">C2H2-type domain-containing protein</fullName>
    </recommendedName>
</protein>